<dbReference type="Proteomes" id="UP000006564">
    <property type="component" value="Chromosome 3"/>
</dbReference>
<reference evidence="2 3" key="1">
    <citation type="journal article" date="2005" name="Nature">
        <title>Genome sequencing and analysis of Aspergillus oryzae.</title>
        <authorList>
            <person name="Machida M."/>
            <person name="Asai K."/>
            <person name="Sano M."/>
            <person name="Tanaka T."/>
            <person name="Kumagai T."/>
            <person name="Terai G."/>
            <person name="Kusumoto K."/>
            <person name="Arima T."/>
            <person name="Akita O."/>
            <person name="Kashiwagi Y."/>
            <person name="Abe K."/>
            <person name="Gomi K."/>
            <person name="Horiuchi H."/>
            <person name="Kitamoto K."/>
            <person name="Kobayashi T."/>
            <person name="Takeuchi M."/>
            <person name="Denning D.W."/>
            <person name="Galagan J.E."/>
            <person name="Nierman W.C."/>
            <person name="Yu J."/>
            <person name="Archer D.B."/>
            <person name="Bennett J.W."/>
            <person name="Bhatnagar D."/>
            <person name="Cleveland T.E."/>
            <person name="Fedorova N.D."/>
            <person name="Gotoh O."/>
            <person name="Horikawa H."/>
            <person name="Hosoyama A."/>
            <person name="Ichinomiya M."/>
            <person name="Igarashi R."/>
            <person name="Iwashita K."/>
            <person name="Juvvadi P.R."/>
            <person name="Kato M."/>
            <person name="Kato Y."/>
            <person name="Kin T."/>
            <person name="Kokubun A."/>
            <person name="Maeda H."/>
            <person name="Maeyama N."/>
            <person name="Maruyama J."/>
            <person name="Nagasaki H."/>
            <person name="Nakajima T."/>
            <person name="Oda K."/>
            <person name="Okada K."/>
            <person name="Paulsen I."/>
            <person name="Sakamoto K."/>
            <person name="Sawano T."/>
            <person name="Takahashi M."/>
            <person name="Takase K."/>
            <person name="Terabayashi Y."/>
            <person name="Wortman J."/>
            <person name="Yamada O."/>
            <person name="Yamagata Y."/>
            <person name="Anazawa H."/>
            <person name="Hata Y."/>
            <person name="Koide Y."/>
            <person name="Komori T."/>
            <person name="Koyama Y."/>
            <person name="Minetoki T."/>
            <person name="Suharnan S."/>
            <person name="Tanaka A."/>
            <person name="Isono K."/>
            <person name="Kuhara S."/>
            <person name="Ogasawara N."/>
            <person name="Kikuchi H."/>
        </authorList>
    </citation>
    <scope>NUCLEOTIDE SEQUENCE [LARGE SCALE GENOMIC DNA]</scope>
    <source>
        <strain evidence="3">ATCC 42149 / RIB 40</strain>
    </source>
</reference>
<dbReference type="OMA" id="CHGHVGK"/>
<evidence type="ECO:0000313" key="2">
    <source>
        <dbReference type="EMBL" id="BAE58963.1"/>
    </source>
</evidence>
<dbReference type="KEGG" id="aor:AO090023000414"/>
<evidence type="ECO:0000256" key="1">
    <source>
        <dbReference type="SAM" id="MobiDB-lite"/>
    </source>
</evidence>
<protein>
    <submittedName>
        <fullName evidence="2">DNA, SC023</fullName>
    </submittedName>
</protein>
<evidence type="ECO:0000313" key="3">
    <source>
        <dbReference type="Proteomes" id="UP000006564"/>
    </source>
</evidence>
<gene>
    <name evidence="2" type="ORF">AO090023000414</name>
</gene>
<organism evidence="2 3">
    <name type="scientific">Aspergillus oryzae (strain ATCC 42149 / RIB 40)</name>
    <name type="common">Yellow koji mold</name>
    <dbReference type="NCBI Taxonomy" id="510516"/>
    <lineage>
        <taxon>Eukaryota</taxon>
        <taxon>Fungi</taxon>
        <taxon>Dikarya</taxon>
        <taxon>Ascomycota</taxon>
        <taxon>Pezizomycotina</taxon>
        <taxon>Eurotiomycetes</taxon>
        <taxon>Eurotiomycetidae</taxon>
        <taxon>Eurotiales</taxon>
        <taxon>Aspergillaceae</taxon>
        <taxon>Aspergillus</taxon>
        <taxon>Aspergillus subgen. Circumdati</taxon>
    </lineage>
</organism>
<dbReference type="EMBL" id="BA000051">
    <property type="protein sequence ID" value="BAE58963.1"/>
    <property type="molecule type" value="Genomic_DNA"/>
</dbReference>
<dbReference type="RefSeq" id="XP_023090591.1">
    <property type="nucleotide sequence ID" value="XM_023235583.1"/>
</dbReference>
<feature type="region of interest" description="Disordered" evidence="1">
    <location>
        <begin position="13"/>
        <end position="42"/>
    </location>
</feature>
<dbReference type="GeneID" id="5992967"/>
<dbReference type="InterPro" id="IPR036673">
    <property type="entry name" value="Cyanovirin-N_sf"/>
</dbReference>
<feature type="compositionally biased region" description="Polar residues" evidence="1">
    <location>
        <begin position="19"/>
        <end position="42"/>
    </location>
</feature>
<dbReference type="AlphaFoldDB" id="Q2UHK2"/>
<proteinExistence type="predicted"/>
<dbReference type="Gene3D" id="2.30.60.10">
    <property type="entry name" value="Cyanovirin-N"/>
    <property type="match status" value="1"/>
</dbReference>
<dbReference type="HOGENOM" id="CLU_1875007_0_0_1"/>
<accession>Q2UHK2</accession>
<keyword evidence="3" id="KW-1185">Reference proteome</keyword>
<dbReference type="EMBL" id="AP007157">
    <property type="protein sequence ID" value="BAE58963.1"/>
    <property type="molecule type" value="Genomic_DNA"/>
</dbReference>
<name>Q2UHK2_ASPOR</name>
<dbReference type="VEuPathDB" id="FungiDB:AO090023000414"/>
<sequence>MPGPRMAFSIAVAEDRTNETSTEATKATSQSSSNDGASKNLQSCHIPELKKGHILRASCFSDPATQQLVHSELDLNHCFGASLLKGELSAEAEGRTAWYWNPLRGMDTLLSLCCSESRNSTGNNQGLLECHGHVGKPISLAVVAFC</sequence>